<accession>A0A850H1G3</accession>
<dbReference type="InterPro" id="IPR036034">
    <property type="entry name" value="PDZ_sf"/>
</dbReference>
<dbReference type="Proteomes" id="UP000561438">
    <property type="component" value="Unassembled WGS sequence"/>
</dbReference>
<keyword evidence="3" id="KW-1185">Reference proteome</keyword>
<dbReference type="Pfam" id="PF17820">
    <property type="entry name" value="PDZ_6"/>
    <property type="match status" value="1"/>
</dbReference>
<proteinExistence type="predicted"/>
<dbReference type="EMBL" id="JABWGV010000002">
    <property type="protein sequence ID" value="NVD44526.1"/>
    <property type="molecule type" value="Genomic_DNA"/>
</dbReference>
<dbReference type="Gene3D" id="2.30.42.10">
    <property type="match status" value="1"/>
</dbReference>
<reference evidence="2 3" key="1">
    <citation type="submission" date="2020-06" db="EMBL/GenBank/DDBJ databases">
        <title>Altererythrobacter sp. HHU K3-1.</title>
        <authorList>
            <person name="Zhang D."/>
            <person name="Xue H."/>
        </authorList>
    </citation>
    <scope>NUCLEOTIDE SEQUENCE [LARGE SCALE GENOMIC DNA]</scope>
    <source>
        <strain evidence="2 3">HHU K3-1</strain>
    </source>
</reference>
<dbReference type="PROSITE" id="PS50106">
    <property type="entry name" value="PDZ"/>
    <property type="match status" value="1"/>
</dbReference>
<organism evidence="2 3">
    <name type="scientific">Qipengyuania atrilutea</name>
    <dbReference type="NCBI Taxonomy" id="2744473"/>
    <lineage>
        <taxon>Bacteria</taxon>
        <taxon>Pseudomonadati</taxon>
        <taxon>Pseudomonadota</taxon>
        <taxon>Alphaproteobacteria</taxon>
        <taxon>Sphingomonadales</taxon>
        <taxon>Erythrobacteraceae</taxon>
        <taxon>Qipengyuania</taxon>
    </lineage>
</organism>
<feature type="domain" description="PDZ" evidence="1">
    <location>
        <begin position="88"/>
        <end position="134"/>
    </location>
</feature>
<dbReference type="AlphaFoldDB" id="A0A850H1G3"/>
<sequence length="347" mass="37435">MKARSDTKSCAAPSKLRAKADVRLLAASLALAFAWPIGTPLRAGETAEAMAQWQQREGRLFAIGWKLGVGNAPFCKNTKPAAGWLLHDAAAYSDAAGVRRALSLKGDIAVQAVAPGSPAEKAGMRANDALVSVNEVLVREHFPVSDPRWQRLQDVREAVDTELALASPVITAWTTSQGEARVADIPGTPACATTFELSGSGKGAVAEGSRVIFGQDFPGFAYPDAEFAAAIAHELAHNVLEHRAWLDAAGRKQSNIRATEKEADRLMPWLVANAGYPPEAARDFMAKWGPRHAGGLLRKRTHDGWDERVEFIEAEIALIRPLMAKTGRADWSRYFVREPAPAVSPQS</sequence>
<dbReference type="RefSeq" id="WP_176266851.1">
    <property type="nucleotide sequence ID" value="NZ_JABWGV010000002.1"/>
</dbReference>
<dbReference type="InterPro" id="IPR001478">
    <property type="entry name" value="PDZ"/>
</dbReference>
<evidence type="ECO:0000313" key="3">
    <source>
        <dbReference type="Proteomes" id="UP000561438"/>
    </source>
</evidence>
<dbReference type="InterPro" id="IPR041489">
    <property type="entry name" value="PDZ_6"/>
</dbReference>
<gene>
    <name evidence="2" type="ORF">HUV48_05775</name>
</gene>
<name>A0A850H1G3_9SPHN</name>
<evidence type="ECO:0000259" key="1">
    <source>
        <dbReference type="PROSITE" id="PS50106"/>
    </source>
</evidence>
<comment type="caution">
    <text evidence="2">The sequence shown here is derived from an EMBL/GenBank/DDBJ whole genome shotgun (WGS) entry which is preliminary data.</text>
</comment>
<dbReference type="SUPFAM" id="SSF50156">
    <property type="entry name" value="PDZ domain-like"/>
    <property type="match status" value="1"/>
</dbReference>
<evidence type="ECO:0000313" key="2">
    <source>
        <dbReference type="EMBL" id="NVD44526.1"/>
    </source>
</evidence>
<protein>
    <recommendedName>
        <fullName evidence="1">PDZ domain-containing protein</fullName>
    </recommendedName>
</protein>